<dbReference type="RefSeq" id="WP_145377266.1">
    <property type="nucleotide sequence ID" value="NZ_CAXBED010000032.1"/>
</dbReference>
<dbReference type="InterPro" id="IPR039422">
    <property type="entry name" value="MarR/SlyA-like"/>
</dbReference>
<dbReference type="InterPro" id="IPR036388">
    <property type="entry name" value="WH-like_DNA-bd_sf"/>
</dbReference>
<dbReference type="Gene3D" id="1.10.10.10">
    <property type="entry name" value="Winged helix-like DNA-binding domain superfamily/Winged helix DNA-binding domain"/>
    <property type="match status" value="1"/>
</dbReference>
<dbReference type="SUPFAM" id="SSF46785">
    <property type="entry name" value="Winged helix' DNA-binding domain"/>
    <property type="match status" value="1"/>
</dbReference>
<dbReference type="InterPro" id="IPR000835">
    <property type="entry name" value="HTH_MarR-typ"/>
</dbReference>
<dbReference type="InterPro" id="IPR036390">
    <property type="entry name" value="WH_DNA-bd_sf"/>
</dbReference>
<feature type="domain" description="HTH marR-type" evidence="1">
    <location>
        <begin position="15"/>
        <end position="146"/>
    </location>
</feature>
<proteinExistence type="predicted"/>
<dbReference type="KEGG" id="sdyn:Mal52_34720"/>
<evidence type="ECO:0000313" key="3">
    <source>
        <dbReference type="Proteomes" id="UP000319383"/>
    </source>
</evidence>
<dbReference type="GO" id="GO:0006950">
    <property type="term" value="P:response to stress"/>
    <property type="evidence" value="ECO:0007669"/>
    <property type="project" value="TreeGrafter"/>
</dbReference>
<dbReference type="Proteomes" id="UP000319383">
    <property type="component" value="Chromosome"/>
</dbReference>
<sequence>MNTNQLHPTIDSIAGECIAVRMRMLNRDVTKIYDVALRPLSLKVSQMNILVAAGKMGIARPAEVCARLHLDVSTLSRNVERMKARGWLEVIPDADGRAQPFRLTSEGAKLLKKAVPAWEKAQHQATALLGDDFVELLGQTAERLKLDTHSH</sequence>
<dbReference type="PANTHER" id="PTHR33164">
    <property type="entry name" value="TRANSCRIPTIONAL REGULATOR, MARR FAMILY"/>
    <property type="match status" value="1"/>
</dbReference>
<organism evidence="2 3">
    <name type="scientific">Symmachiella dynata</name>
    <dbReference type="NCBI Taxonomy" id="2527995"/>
    <lineage>
        <taxon>Bacteria</taxon>
        <taxon>Pseudomonadati</taxon>
        <taxon>Planctomycetota</taxon>
        <taxon>Planctomycetia</taxon>
        <taxon>Planctomycetales</taxon>
        <taxon>Planctomycetaceae</taxon>
        <taxon>Symmachiella</taxon>
    </lineage>
</organism>
<reference evidence="2 3" key="1">
    <citation type="submission" date="2019-02" db="EMBL/GenBank/DDBJ databases">
        <title>Deep-cultivation of Planctomycetes and their phenomic and genomic characterization uncovers novel biology.</title>
        <authorList>
            <person name="Wiegand S."/>
            <person name="Jogler M."/>
            <person name="Boedeker C."/>
            <person name="Pinto D."/>
            <person name="Vollmers J."/>
            <person name="Rivas-Marin E."/>
            <person name="Kohn T."/>
            <person name="Peeters S.H."/>
            <person name="Heuer A."/>
            <person name="Rast P."/>
            <person name="Oberbeckmann S."/>
            <person name="Bunk B."/>
            <person name="Jeske O."/>
            <person name="Meyerdierks A."/>
            <person name="Storesund J.E."/>
            <person name="Kallscheuer N."/>
            <person name="Luecker S."/>
            <person name="Lage O.M."/>
            <person name="Pohl T."/>
            <person name="Merkel B.J."/>
            <person name="Hornburger P."/>
            <person name="Mueller R.-W."/>
            <person name="Bruemmer F."/>
            <person name="Labrenz M."/>
            <person name="Spormann A.M."/>
            <person name="Op den Camp H."/>
            <person name="Overmann J."/>
            <person name="Amann R."/>
            <person name="Jetten M.S.M."/>
            <person name="Mascher T."/>
            <person name="Medema M.H."/>
            <person name="Devos D.P."/>
            <person name="Kaster A.-K."/>
            <person name="Ovreas L."/>
            <person name="Rohde M."/>
            <person name="Galperin M.Y."/>
            <person name="Jogler C."/>
        </authorList>
    </citation>
    <scope>NUCLEOTIDE SEQUENCE [LARGE SCALE GENOMIC DNA]</scope>
    <source>
        <strain evidence="2 3">Mal52</strain>
    </source>
</reference>
<evidence type="ECO:0000313" key="2">
    <source>
        <dbReference type="EMBL" id="QDU44984.1"/>
    </source>
</evidence>
<name>A0A517ZR66_9PLAN</name>
<gene>
    <name evidence="2" type="primary">marR</name>
    <name evidence="2" type="ORF">Mal52_34720</name>
</gene>
<dbReference type="PANTHER" id="PTHR33164:SF105">
    <property type="entry name" value="TRANSCRIPTIONAL REPRESSOR PROTEIN-RELATED"/>
    <property type="match status" value="1"/>
</dbReference>
<dbReference type="EMBL" id="CP036276">
    <property type="protein sequence ID" value="QDU44984.1"/>
    <property type="molecule type" value="Genomic_DNA"/>
</dbReference>
<accession>A0A517ZR66</accession>
<dbReference type="Pfam" id="PF12802">
    <property type="entry name" value="MarR_2"/>
    <property type="match status" value="1"/>
</dbReference>
<dbReference type="AlphaFoldDB" id="A0A517ZR66"/>
<protein>
    <submittedName>
        <fullName evidence="2">Multiple antibiotic resistance protein MarR</fullName>
    </submittedName>
</protein>
<keyword evidence="3" id="KW-1185">Reference proteome</keyword>
<evidence type="ECO:0000259" key="1">
    <source>
        <dbReference type="PROSITE" id="PS50995"/>
    </source>
</evidence>
<dbReference type="GO" id="GO:0003700">
    <property type="term" value="F:DNA-binding transcription factor activity"/>
    <property type="evidence" value="ECO:0007669"/>
    <property type="project" value="InterPro"/>
</dbReference>
<dbReference type="PROSITE" id="PS50995">
    <property type="entry name" value="HTH_MARR_2"/>
    <property type="match status" value="1"/>
</dbReference>
<dbReference type="SMART" id="SM00347">
    <property type="entry name" value="HTH_MARR"/>
    <property type="match status" value="1"/>
</dbReference>
<dbReference type="OrthoDB" id="165131at2"/>